<dbReference type="InterPro" id="IPR013766">
    <property type="entry name" value="Thioredoxin_domain"/>
</dbReference>
<dbReference type="SUPFAM" id="SSF52833">
    <property type="entry name" value="Thioredoxin-like"/>
    <property type="match status" value="1"/>
</dbReference>
<dbReference type="AlphaFoldDB" id="A0A096ASW9"/>
<accession>A0A096ASW9</accession>
<name>A0A096ASW9_9BACT</name>
<evidence type="ECO:0000256" key="1">
    <source>
        <dbReference type="SAM" id="SignalP"/>
    </source>
</evidence>
<evidence type="ECO:0000313" key="4">
    <source>
        <dbReference type="Proteomes" id="UP000029538"/>
    </source>
</evidence>
<dbReference type="EMBL" id="JRNR01000025">
    <property type="protein sequence ID" value="KGF49796.1"/>
    <property type="molecule type" value="Genomic_DNA"/>
</dbReference>
<dbReference type="PANTHER" id="PTHR42852">
    <property type="entry name" value="THIOL:DISULFIDE INTERCHANGE PROTEIN DSBE"/>
    <property type="match status" value="1"/>
</dbReference>
<gene>
    <name evidence="3" type="ORF">HMPREF0654_03925</name>
</gene>
<dbReference type="CDD" id="cd02966">
    <property type="entry name" value="TlpA_like_family"/>
    <property type="match status" value="1"/>
</dbReference>
<reference evidence="3 4" key="1">
    <citation type="submission" date="2014-07" db="EMBL/GenBank/DDBJ databases">
        <authorList>
            <person name="McCorrison J."/>
            <person name="Sanka R."/>
            <person name="Torralba M."/>
            <person name="Gillis M."/>
            <person name="Haft D.H."/>
            <person name="Methe B."/>
            <person name="Sutton G."/>
            <person name="Nelson K.E."/>
        </authorList>
    </citation>
    <scope>NUCLEOTIDE SEQUENCE [LARGE SCALE GENOMIC DNA]</scope>
    <source>
        <strain evidence="3 4">DNF00882</strain>
    </source>
</reference>
<dbReference type="InterPro" id="IPR050553">
    <property type="entry name" value="Thioredoxin_ResA/DsbE_sf"/>
</dbReference>
<proteinExistence type="predicted"/>
<sequence>MKNIFKTIITGCFLTGMAMLASCTGEQFHVQGTISNAKDSVLYFEHNSLTGFKTVDSVKLDTQGSFKFAGAKVESPEFYRLRIAGQIINIAIDSTETVDVKATFPQMATNYSVKGSYENEKIKELALKQMDLQSQCQAVVMQHPEVADSLISQMIQGYKQEVSVNYIFKEPMKAYSYFALFQYIVINNQAKLIFNPKEDAKDNKVFGAVATSWDAYYPNSERGQNLHNITIKGMKDTKIAAANNQKVKINAAETGVIDLPLYDNKGNLHHLTDLKGKVVLLNFHAFSLPGSAEYIMHMRELYNKYHAQGLEIYMVSLDENEHFWKESVASLPWINVYDNTGISQAYTAAATKTPIVYLIDRSNTVVKNPAQIKNIEADVRALL</sequence>
<evidence type="ECO:0000313" key="3">
    <source>
        <dbReference type="EMBL" id="KGF49796.1"/>
    </source>
</evidence>
<dbReference type="Pfam" id="PF00578">
    <property type="entry name" value="AhpC-TSA"/>
    <property type="match status" value="1"/>
</dbReference>
<dbReference type="InterPro" id="IPR025380">
    <property type="entry name" value="DUF4369"/>
</dbReference>
<feature type="chain" id="PRO_5001924112" description="Thioredoxin domain-containing protein" evidence="1">
    <location>
        <begin position="22"/>
        <end position="383"/>
    </location>
</feature>
<keyword evidence="1" id="KW-0732">Signal</keyword>
<dbReference type="Proteomes" id="UP000029538">
    <property type="component" value="Unassembled WGS sequence"/>
</dbReference>
<dbReference type="InterPro" id="IPR000866">
    <property type="entry name" value="AhpC/TSA"/>
</dbReference>
<dbReference type="PROSITE" id="PS51257">
    <property type="entry name" value="PROKAR_LIPOPROTEIN"/>
    <property type="match status" value="1"/>
</dbReference>
<dbReference type="Gene3D" id="3.40.30.10">
    <property type="entry name" value="Glutaredoxin"/>
    <property type="match status" value="1"/>
</dbReference>
<comment type="caution">
    <text evidence="3">The sequence shown here is derived from an EMBL/GenBank/DDBJ whole genome shotgun (WGS) entry which is preliminary data.</text>
</comment>
<dbReference type="RefSeq" id="WP_036882711.1">
    <property type="nucleotide sequence ID" value="NZ_JRNR01000025.1"/>
</dbReference>
<dbReference type="PROSITE" id="PS51352">
    <property type="entry name" value="THIOREDOXIN_2"/>
    <property type="match status" value="1"/>
</dbReference>
<dbReference type="Pfam" id="PF14289">
    <property type="entry name" value="DUF4369"/>
    <property type="match status" value="1"/>
</dbReference>
<dbReference type="PANTHER" id="PTHR42852:SF13">
    <property type="entry name" value="PROTEIN DIPZ"/>
    <property type="match status" value="1"/>
</dbReference>
<dbReference type="InterPro" id="IPR036249">
    <property type="entry name" value="Thioredoxin-like_sf"/>
</dbReference>
<dbReference type="GO" id="GO:0016209">
    <property type="term" value="F:antioxidant activity"/>
    <property type="evidence" value="ECO:0007669"/>
    <property type="project" value="InterPro"/>
</dbReference>
<feature type="domain" description="Thioredoxin" evidence="2">
    <location>
        <begin position="220"/>
        <end position="383"/>
    </location>
</feature>
<organism evidence="3 4">
    <name type="scientific">Prevotella disiens DNF00882</name>
    <dbReference type="NCBI Taxonomy" id="1401075"/>
    <lineage>
        <taxon>Bacteria</taxon>
        <taxon>Pseudomonadati</taxon>
        <taxon>Bacteroidota</taxon>
        <taxon>Bacteroidia</taxon>
        <taxon>Bacteroidales</taxon>
        <taxon>Prevotellaceae</taxon>
        <taxon>Prevotella</taxon>
    </lineage>
</organism>
<protein>
    <recommendedName>
        <fullName evidence="2">Thioredoxin domain-containing protein</fullName>
    </recommendedName>
</protein>
<feature type="signal peptide" evidence="1">
    <location>
        <begin position="1"/>
        <end position="21"/>
    </location>
</feature>
<evidence type="ECO:0000259" key="2">
    <source>
        <dbReference type="PROSITE" id="PS51352"/>
    </source>
</evidence>
<dbReference type="GO" id="GO:0016491">
    <property type="term" value="F:oxidoreductase activity"/>
    <property type="evidence" value="ECO:0007669"/>
    <property type="project" value="InterPro"/>
</dbReference>